<dbReference type="Proteomes" id="UP000614410">
    <property type="component" value="Unassembled WGS sequence"/>
</dbReference>
<proteinExistence type="predicted"/>
<feature type="non-terminal residue" evidence="1">
    <location>
        <position position="1"/>
    </location>
</feature>
<dbReference type="AlphaFoldDB" id="A0A934NF32"/>
<evidence type="ECO:0008006" key="3">
    <source>
        <dbReference type="Google" id="ProtNLM"/>
    </source>
</evidence>
<dbReference type="SUPFAM" id="SSF69318">
    <property type="entry name" value="Integrin alpha N-terminal domain"/>
    <property type="match status" value="1"/>
</dbReference>
<accession>A0A934NF32</accession>
<comment type="caution">
    <text evidence="1">The sequence shown here is derived from an EMBL/GenBank/DDBJ whole genome shotgun (WGS) entry which is preliminary data.</text>
</comment>
<sequence length="68" mass="7105">GKADLVAVNADSTYVMLSSGTAYGPPTRWSSTPFYGSKATLLGDVNKDASADLVAVNQDSTYVMLSMP</sequence>
<evidence type="ECO:0000313" key="2">
    <source>
        <dbReference type="Proteomes" id="UP000614410"/>
    </source>
</evidence>
<organism evidence="1 2">
    <name type="scientific">Candidatus Amunia macphersoniae</name>
    <dbReference type="NCBI Taxonomy" id="3127014"/>
    <lineage>
        <taxon>Bacteria</taxon>
        <taxon>Bacillati</taxon>
        <taxon>Candidatus Dormiibacterota</taxon>
        <taxon>Candidatus Dormibacteria</taxon>
        <taxon>Candidatus Aeolococcales</taxon>
        <taxon>Candidatus Aeolococcaceae</taxon>
        <taxon>Candidatus Amunia</taxon>
    </lineage>
</organism>
<name>A0A934NF32_9BACT</name>
<dbReference type="InterPro" id="IPR028994">
    <property type="entry name" value="Integrin_alpha_N"/>
</dbReference>
<protein>
    <recommendedName>
        <fullName evidence="3">VCBS repeat-containing protein</fullName>
    </recommendedName>
</protein>
<reference evidence="1 2" key="1">
    <citation type="submission" date="2020-10" db="EMBL/GenBank/DDBJ databases">
        <title>Ca. Dormibacterota MAGs.</title>
        <authorList>
            <person name="Montgomery K."/>
        </authorList>
    </citation>
    <scope>NUCLEOTIDE SEQUENCE [LARGE SCALE GENOMIC DNA]</scope>
    <source>
        <strain evidence="1">Mitchell_Peninsula_5</strain>
    </source>
</reference>
<evidence type="ECO:0000313" key="1">
    <source>
        <dbReference type="EMBL" id="MBJ7608075.1"/>
    </source>
</evidence>
<dbReference type="EMBL" id="JAEKNN010000006">
    <property type="protein sequence ID" value="MBJ7608075.1"/>
    <property type="molecule type" value="Genomic_DNA"/>
</dbReference>
<gene>
    <name evidence="1" type="ORF">JF887_01405</name>
</gene>